<dbReference type="RefSeq" id="WP_166287643.1">
    <property type="nucleotide sequence ID" value="NZ_CP049863.1"/>
</dbReference>
<feature type="coiled-coil region" evidence="1">
    <location>
        <begin position="205"/>
        <end position="232"/>
    </location>
</feature>
<evidence type="ECO:0000313" key="3">
    <source>
        <dbReference type="Proteomes" id="UP000502677"/>
    </source>
</evidence>
<organism evidence="2 3">
    <name type="scientific">Leucobacter viscericola</name>
    <dbReference type="NCBI Taxonomy" id="2714935"/>
    <lineage>
        <taxon>Bacteria</taxon>
        <taxon>Bacillati</taxon>
        <taxon>Actinomycetota</taxon>
        <taxon>Actinomycetes</taxon>
        <taxon>Micrococcales</taxon>
        <taxon>Microbacteriaceae</taxon>
        <taxon>Leucobacter</taxon>
    </lineage>
</organism>
<proteinExistence type="predicted"/>
<dbReference type="Proteomes" id="UP000502677">
    <property type="component" value="Chromosome"/>
</dbReference>
<feature type="coiled-coil region" evidence="1">
    <location>
        <begin position="267"/>
        <end position="301"/>
    </location>
</feature>
<dbReference type="AlphaFoldDB" id="A0A6G7XBH0"/>
<keyword evidence="3" id="KW-1185">Reference proteome</keyword>
<sequence>MSIFLIVVIALIVAFAHRQDIQDHFSASSFNPSPRTVQVMNSLQLTSTGERVFLASHPTVDGSQKFNEQCANVDHSEEGHVLGCFTGERIHLFDVTDKRVSGIVEVTAAHELLHAAYSRLSDGDRTALSEKLLNEYDVMSTNNPELVDRMSVYKNLSDSAFANELNSVLGTEVRDLPTWLNNHYATWFKDRGALVDDFDSYHSVFIGLQDRAENLQSEMSSLRADVEQRNLNYDAAVKKFNDDAAEFRARNERFEFSDNPDEFDRIRAELSERRSALQATLTDLQADIDHYNELRKQLQELGQVSTELAGKLNSDLAPVTTRPEE</sequence>
<accession>A0A6G7XBH0</accession>
<evidence type="ECO:0000256" key="1">
    <source>
        <dbReference type="SAM" id="Coils"/>
    </source>
</evidence>
<dbReference type="KEGG" id="lvi:G7068_01040"/>
<gene>
    <name evidence="2" type="ORF">G7068_01040</name>
</gene>
<dbReference type="EMBL" id="CP049863">
    <property type="protein sequence ID" value="QIK61950.1"/>
    <property type="molecule type" value="Genomic_DNA"/>
</dbReference>
<protein>
    <submittedName>
        <fullName evidence="2">Uncharacterized protein</fullName>
    </submittedName>
</protein>
<evidence type="ECO:0000313" key="2">
    <source>
        <dbReference type="EMBL" id="QIK61950.1"/>
    </source>
</evidence>
<keyword evidence="1" id="KW-0175">Coiled coil</keyword>
<name>A0A6G7XBH0_9MICO</name>
<reference evidence="2 3" key="1">
    <citation type="submission" date="2020-03" db="EMBL/GenBank/DDBJ databases">
        <title>Leucobacter sp. nov., isolated from beetles.</title>
        <authorList>
            <person name="Hyun D.-W."/>
            <person name="Bae J.-W."/>
        </authorList>
    </citation>
    <scope>NUCLEOTIDE SEQUENCE [LARGE SCALE GENOMIC DNA]</scope>
    <source>
        <strain evidence="2 3">HDW9C</strain>
    </source>
</reference>